<reference evidence="1" key="2">
    <citation type="submission" date="2025-09" db="UniProtKB">
        <authorList>
            <consortium name="EnsemblPlants"/>
        </authorList>
    </citation>
    <scope>IDENTIFICATION</scope>
</reference>
<reference evidence="1" key="1">
    <citation type="submission" date="2021-05" db="EMBL/GenBank/DDBJ databases">
        <authorList>
            <person name="Scholz U."/>
            <person name="Mascher M."/>
            <person name="Fiebig A."/>
        </authorList>
    </citation>
    <scope>NUCLEOTIDE SEQUENCE [LARGE SCALE GENOMIC DNA]</scope>
</reference>
<dbReference type="Proteomes" id="UP001732700">
    <property type="component" value="Chromosome 4D"/>
</dbReference>
<proteinExistence type="predicted"/>
<dbReference type="EnsemblPlants" id="AVESA.00010b.r2.4DG0734680.1">
    <property type="protein sequence ID" value="AVESA.00010b.r2.4DG0734680.1.CDS"/>
    <property type="gene ID" value="AVESA.00010b.r2.4DG0734680"/>
</dbReference>
<evidence type="ECO:0000313" key="1">
    <source>
        <dbReference type="EnsemblPlants" id="AVESA.00010b.r2.4DG0734680.1.CDS"/>
    </source>
</evidence>
<evidence type="ECO:0000313" key="2">
    <source>
        <dbReference type="Proteomes" id="UP001732700"/>
    </source>
</evidence>
<sequence>MESGRGGGSSTLTTDGIRFGDGTGGTGCGGGVSCSTLTGGGGGGGGGGGSTRKTDQIGTGSALPIPTWKNWGDGDDSVQEIRLLDDSKHRDGSICSDSLAWHKIYRTNLTEETYLEPMMMSSPTNCWPNMRNCKGHLYCHMMQIYSLKLAYISAGTSGGPIQLYGFMAARDLLNPRRNYVFNRTRDDPFVVVQDGDDQFIRMSGPKRGIEMQASVLVEFDMRIKMGENEEDDLQLIDGAVCFSDLGSTPDRLYTRRIVGDCGAVDISLVLLHGAAEATIEVGISNVRDGGLSFFIDVCANKITKELWLFDGVITEACDLNKFVVAALRGTKLIVTVKFGQDGDSDRMTQFVLYNVRLHGSDTMTFKLDYATIEMKVTWSTLDVPNSALRADNHYKWPAYESVDYDSELEEQEGTI</sequence>
<name>A0ACD5X3U1_AVESA</name>
<accession>A0ACD5X3U1</accession>
<keyword evidence="2" id="KW-1185">Reference proteome</keyword>
<protein>
    <submittedName>
        <fullName evidence="1">Uncharacterized protein</fullName>
    </submittedName>
</protein>
<organism evidence="1 2">
    <name type="scientific">Avena sativa</name>
    <name type="common">Oat</name>
    <dbReference type="NCBI Taxonomy" id="4498"/>
    <lineage>
        <taxon>Eukaryota</taxon>
        <taxon>Viridiplantae</taxon>
        <taxon>Streptophyta</taxon>
        <taxon>Embryophyta</taxon>
        <taxon>Tracheophyta</taxon>
        <taxon>Spermatophyta</taxon>
        <taxon>Magnoliopsida</taxon>
        <taxon>Liliopsida</taxon>
        <taxon>Poales</taxon>
        <taxon>Poaceae</taxon>
        <taxon>BOP clade</taxon>
        <taxon>Pooideae</taxon>
        <taxon>Poodae</taxon>
        <taxon>Poeae</taxon>
        <taxon>Poeae Chloroplast Group 1 (Aveneae type)</taxon>
        <taxon>Aveninae</taxon>
        <taxon>Avena</taxon>
    </lineage>
</organism>